<evidence type="ECO:0000313" key="3">
    <source>
        <dbReference type="Proteomes" id="UP000677082"/>
    </source>
</evidence>
<dbReference type="AlphaFoldDB" id="A0A919TDM8"/>
<accession>A0A919TDM8</accession>
<dbReference type="InterPro" id="IPR050706">
    <property type="entry name" value="Cyclic-di-GMP_PDE-like"/>
</dbReference>
<comment type="caution">
    <text evidence="2">The sequence shown here is derived from an EMBL/GenBank/DDBJ whole genome shotgun (WGS) entry which is preliminary data.</text>
</comment>
<name>A0A919TDM8_9ACTN</name>
<evidence type="ECO:0000259" key="1">
    <source>
        <dbReference type="PROSITE" id="PS50883"/>
    </source>
</evidence>
<dbReference type="InterPro" id="IPR035919">
    <property type="entry name" value="EAL_sf"/>
</dbReference>
<dbReference type="Proteomes" id="UP000677082">
    <property type="component" value="Unassembled WGS sequence"/>
</dbReference>
<dbReference type="SUPFAM" id="SSF141868">
    <property type="entry name" value="EAL domain-like"/>
    <property type="match status" value="1"/>
</dbReference>
<proteinExistence type="predicted"/>
<dbReference type="InterPro" id="IPR019278">
    <property type="entry name" value="DICT_dom"/>
</dbReference>
<keyword evidence="3" id="KW-1185">Reference proteome</keyword>
<dbReference type="Pfam" id="PF10069">
    <property type="entry name" value="DICT"/>
    <property type="match status" value="1"/>
</dbReference>
<evidence type="ECO:0000313" key="2">
    <source>
        <dbReference type="EMBL" id="GIM93615.1"/>
    </source>
</evidence>
<protein>
    <recommendedName>
        <fullName evidence="1">EAL domain-containing protein</fullName>
    </recommendedName>
</protein>
<feature type="domain" description="EAL" evidence="1">
    <location>
        <begin position="7"/>
        <end position="257"/>
    </location>
</feature>
<dbReference type="Pfam" id="PF00563">
    <property type="entry name" value="EAL"/>
    <property type="match status" value="1"/>
</dbReference>
<dbReference type="CDD" id="cd01948">
    <property type="entry name" value="EAL"/>
    <property type="match status" value="1"/>
</dbReference>
<gene>
    <name evidence="2" type="ORF">Ato02nite_054080</name>
</gene>
<dbReference type="EMBL" id="BOQN01000068">
    <property type="protein sequence ID" value="GIM93615.1"/>
    <property type="molecule type" value="Genomic_DNA"/>
</dbReference>
<organism evidence="2 3">
    <name type="scientific">Paractinoplanes toevensis</name>
    <dbReference type="NCBI Taxonomy" id="571911"/>
    <lineage>
        <taxon>Bacteria</taxon>
        <taxon>Bacillati</taxon>
        <taxon>Actinomycetota</taxon>
        <taxon>Actinomycetes</taxon>
        <taxon>Micromonosporales</taxon>
        <taxon>Micromonosporaceae</taxon>
        <taxon>Paractinoplanes</taxon>
    </lineage>
</organism>
<sequence length="420" mass="44578">MDAMDMRQAEAGEGSVSLDGVLRDGLHCVYQPFVDLDSGAVLAFEALLRGPDGSGLQSPMALLDAARSAGRLAELERASLQASLTDAARLSEGRPVTLFVNLEPSTLTQRLDVVLEALAVRAAHVQVVVEITERALAEDLAGVLAGAEQLRAAGCAIALDDVGVHPESLAFIPLLRPEVVKLDLGLLRTVKDPGTVIVAGAVRAYAEQAGAEVVAEGIETPQDLTRALVLGATLGQGWLWSRGERHFSPATFRPERFAARPIGATLRATPYEMIGAGRQIRHAPKHLLVPLSKTLELTALQATVPPVLLAAFEHVQFFRPSTTRRFTELAAHLPFVAALGVDMPAEPAPGVRGSDLPVLDPLATEWTVVVLGAHTAAALMARDLGDTGPDADRQFEFVVSYDRALVTAAAHSMIGRLTRP</sequence>
<dbReference type="PANTHER" id="PTHR33121">
    <property type="entry name" value="CYCLIC DI-GMP PHOSPHODIESTERASE PDEF"/>
    <property type="match status" value="1"/>
</dbReference>
<dbReference type="Gene3D" id="3.20.20.450">
    <property type="entry name" value="EAL domain"/>
    <property type="match status" value="1"/>
</dbReference>
<dbReference type="GO" id="GO:0071111">
    <property type="term" value="F:cyclic-guanylate-specific phosphodiesterase activity"/>
    <property type="evidence" value="ECO:0007669"/>
    <property type="project" value="InterPro"/>
</dbReference>
<reference evidence="2 3" key="1">
    <citation type="submission" date="2021-03" db="EMBL/GenBank/DDBJ databases">
        <title>Whole genome shotgun sequence of Actinoplanes toevensis NBRC 105298.</title>
        <authorList>
            <person name="Komaki H."/>
            <person name="Tamura T."/>
        </authorList>
    </citation>
    <scope>NUCLEOTIDE SEQUENCE [LARGE SCALE GENOMIC DNA]</scope>
    <source>
        <strain evidence="2 3">NBRC 105298</strain>
    </source>
</reference>
<dbReference type="PANTHER" id="PTHR33121:SF76">
    <property type="entry name" value="SIGNALING PROTEIN"/>
    <property type="match status" value="1"/>
</dbReference>
<dbReference type="SMART" id="SM00052">
    <property type="entry name" value="EAL"/>
    <property type="match status" value="1"/>
</dbReference>
<dbReference type="InterPro" id="IPR001633">
    <property type="entry name" value="EAL_dom"/>
</dbReference>
<dbReference type="PROSITE" id="PS50883">
    <property type="entry name" value="EAL"/>
    <property type="match status" value="1"/>
</dbReference>